<dbReference type="InterPro" id="IPR003808">
    <property type="entry name" value="Fe-S_metab-assoc_dom"/>
</dbReference>
<dbReference type="EMBL" id="NTKD01000028">
    <property type="protein sequence ID" value="PDH39197.1"/>
    <property type="molecule type" value="Genomic_DNA"/>
</dbReference>
<dbReference type="SUPFAM" id="SSF82649">
    <property type="entry name" value="SufE/NifU"/>
    <property type="match status" value="1"/>
</dbReference>
<evidence type="ECO:0000256" key="1">
    <source>
        <dbReference type="ARBA" id="ARBA00010282"/>
    </source>
</evidence>
<accession>A0A2A5WSI7</accession>
<feature type="domain" description="Fe-S metabolism associated" evidence="2">
    <location>
        <begin position="23"/>
        <end position="142"/>
    </location>
</feature>
<name>A0A2A5WSI7_9GAMM</name>
<dbReference type="AlphaFoldDB" id="A0A2A5WSI7"/>
<dbReference type="Gene3D" id="3.90.1010.10">
    <property type="match status" value="1"/>
</dbReference>
<reference evidence="3 4" key="1">
    <citation type="submission" date="2017-08" db="EMBL/GenBank/DDBJ databases">
        <title>Fine stratification of microbial communities through a metagenomic profile of the photic zone.</title>
        <authorList>
            <person name="Haro-Moreno J.M."/>
            <person name="Lopez-Perez M."/>
            <person name="De La Torre J."/>
            <person name="Picazo A."/>
            <person name="Camacho A."/>
            <person name="Rodriguez-Valera F."/>
        </authorList>
    </citation>
    <scope>NUCLEOTIDE SEQUENCE [LARGE SCALE GENOMIC DNA]</scope>
    <source>
        <strain evidence="3">MED-G24</strain>
    </source>
</reference>
<dbReference type="Pfam" id="PF02657">
    <property type="entry name" value="SufE"/>
    <property type="match status" value="1"/>
</dbReference>
<dbReference type="PANTHER" id="PTHR43597">
    <property type="entry name" value="SULFUR ACCEPTOR PROTEIN CSDE"/>
    <property type="match status" value="1"/>
</dbReference>
<comment type="similarity">
    <text evidence="1">Belongs to the SufE family.</text>
</comment>
<protein>
    <submittedName>
        <fullName evidence="3">Fe-S cluster assembly protein SufE</fullName>
    </submittedName>
</protein>
<dbReference type="PANTHER" id="PTHR43597:SF5">
    <property type="entry name" value="SUFE-LIKE PROTEIN 2, CHLOROPLASTIC"/>
    <property type="match status" value="1"/>
</dbReference>
<evidence type="ECO:0000313" key="3">
    <source>
        <dbReference type="EMBL" id="PDH39197.1"/>
    </source>
</evidence>
<evidence type="ECO:0000313" key="4">
    <source>
        <dbReference type="Proteomes" id="UP000219327"/>
    </source>
</evidence>
<gene>
    <name evidence="3" type="ORF">CNE99_06100</name>
</gene>
<dbReference type="Proteomes" id="UP000219327">
    <property type="component" value="Unassembled WGS sequence"/>
</dbReference>
<evidence type="ECO:0000259" key="2">
    <source>
        <dbReference type="Pfam" id="PF02657"/>
    </source>
</evidence>
<sequence>MTDCDNSGGNPFGTAITTTDIRETLDFMEDWEARYRYIIDLGKSLPEMPASDRTDESVVRGCQSQVWLNSHREGDRLWFQADSDAFIVKGLLGVILAAYNGQTSASVLAFDVDDYLDQLDLLRHLSSTRSNGLRAMIDRIRAEAAR</sequence>
<comment type="caution">
    <text evidence="3">The sequence shown here is derived from an EMBL/GenBank/DDBJ whole genome shotgun (WGS) entry which is preliminary data.</text>
</comment>
<proteinExistence type="inferred from homology"/>
<organism evidence="3 4">
    <name type="scientific">OM182 bacterium MED-G24</name>
    <dbReference type="NCBI Taxonomy" id="1986255"/>
    <lineage>
        <taxon>Bacteria</taxon>
        <taxon>Pseudomonadati</taxon>
        <taxon>Pseudomonadota</taxon>
        <taxon>Gammaproteobacteria</taxon>
        <taxon>OMG group</taxon>
        <taxon>OM182 clade</taxon>
    </lineage>
</organism>